<dbReference type="VEuPathDB" id="VectorBase:ADIR000785"/>
<dbReference type="EnsemblMetazoa" id="ADIR000785-RA">
    <property type="protein sequence ID" value="ADIR000785-PA"/>
    <property type="gene ID" value="ADIR000785"/>
</dbReference>
<reference evidence="1" key="2">
    <citation type="submission" date="2020-05" db="UniProtKB">
        <authorList>
            <consortium name="EnsemblMetazoa"/>
        </authorList>
    </citation>
    <scope>IDENTIFICATION</scope>
    <source>
        <strain evidence="1">WRAIR2</strain>
    </source>
</reference>
<sequence length="80" mass="8886">VVPGVPTDACPGCCPEGGERNKDVQIEEERRNMELPECSRRRGIRPHEAQRMPHIEDYVSGVVSSLRSPESDEVLLTPST</sequence>
<organism evidence="1 2">
    <name type="scientific">Anopheles dirus</name>
    <dbReference type="NCBI Taxonomy" id="7168"/>
    <lineage>
        <taxon>Eukaryota</taxon>
        <taxon>Metazoa</taxon>
        <taxon>Ecdysozoa</taxon>
        <taxon>Arthropoda</taxon>
        <taxon>Hexapoda</taxon>
        <taxon>Insecta</taxon>
        <taxon>Pterygota</taxon>
        <taxon>Neoptera</taxon>
        <taxon>Endopterygota</taxon>
        <taxon>Diptera</taxon>
        <taxon>Nematocera</taxon>
        <taxon>Culicoidea</taxon>
        <taxon>Culicidae</taxon>
        <taxon>Anophelinae</taxon>
        <taxon>Anopheles</taxon>
    </lineage>
</organism>
<dbReference type="AlphaFoldDB" id="A0A182MZI0"/>
<reference evidence="2" key="1">
    <citation type="submission" date="2013-03" db="EMBL/GenBank/DDBJ databases">
        <title>The Genome Sequence of Anopheles dirus WRAIR2.</title>
        <authorList>
            <consortium name="The Broad Institute Genomics Platform"/>
            <person name="Neafsey D.E."/>
            <person name="Walton C."/>
            <person name="Walker B."/>
            <person name="Young S.K."/>
            <person name="Zeng Q."/>
            <person name="Gargeya S."/>
            <person name="Fitzgerald M."/>
            <person name="Haas B."/>
            <person name="Abouelleil A."/>
            <person name="Allen A.W."/>
            <person name="Alvarado L."/>
            <person name="Arachchi H.M."/>
            <person name="Berlin A.M."/>
            <person name="Chapman S.B."/>
            <person name="Gainer-Dewar J."/>
            <person name="Goldberg J."/>
            <person name="Griggs A."/>
            <person name="Gujja S."/>
            <person name="Hansen M."/>
            <person name="Howarth C."/>
            <person name="Imamovic A."/>
            <person name="Ireland A."/>
            <person name="Larimer J."/>
            <person name="McCowan C."/>
            <person name="Murphy C."/>
            <person name="Pearson M."/>
            <person name="Poon T.W."/>
            <person name="Priest M."/>
            <person name="Roberts A."/>
            <person name="Saif S."/>
            <person name="Shea T."/>
            <person name="Sisk P."/>
            <person name="Sykes S."/>
            <person name="Wortman J."/>
            <person name="Nusbaum C."/>
            <person name="Birren B."/>
        </authorList>
    </citation>
    <scope>NUCLEOTIDE SEQUENCE [LARGE SCALE GENOMIC DNA]</scope>
    <source>
        <strain evidence="2">WRAIR2</strain>
    </source>
</reference>
<protein>
    <submittedName>
        <fullName evidence="1">Uncharacterized protein</fullName>
    </submittedName>
</protein>
<evidence type="ECO:0000313" key="2">
    <source>
        <dbReference type="Proteomes" id="UP000075884"/>
    </source>
</evidence>
<proteinExistence type="predicted"/>
<keyword evidence="2" id="KW-1185">Reference proteome</keyword>
<evidence type="ECO:0000313" key="1">
    <source>
        <dbReference type="EnsemblMetazoa" id="ADIR000785-PA"/>
    </source>
</evidence>
<accession>A0A182MZI0</accession>
<name>A0A182MZI0_9DIPT</name>
<dbReference type="Proteomes" id="UP000075884">
    <property type="component" value="Unassembled WGS sequence"/>
</dbReference>